<evidence type="ECO:0000313" key="2">
    <source>
        <dbReference type="Proteomes" id="UP000245702"/>
    </source>
</evidence>
<protein>
    <submittedName>
        <fullName evidence="1">Uncharacterized protein</fullName>
    </submittedName>
</protein>
<accession>A0ABP2CC51</accession>
<gene>
    <name evidence="1" type="ORF">SSPH_04548</name>
</gene>
<comment type="caution">
    <text evidence="1">The sequence shown here is derived from an EMBL/GenBank/DDBJ whole genome shotgun (WGS) entry which is preliminary data.</text>
</comment>
<proteinExistence type="predicted"/>
<reference evidence="1 2" key="1">
    <citation type="submission" date="2016-01" db="EMBL/GenBank/DDBJ databases">
        <authorList>
            <person name="Brown R."/>
        </authorList>
    </citation>
    <scope>NUCLEOTIDE SEQUENCE [LARGE SCALE GENOMIC DNA]</scope>
    <source>
        <strain evidence="1">Sporomusa sphaeroides DSM 2875</strain>
    </source>
</reference>
<organism evidence="1 2">
    <name type="scientific">Sporomusa sphaeroides DSM 2875</name>
    <dbReference type="NCBI Taxonomy" id="1337886"/>
    <lineage>
        <taxon>Bacteria</taxon>
        <taxon>Bacillati</taxon>
        <taxon>Bacillota</taxon>
        <taxon>Negativicutes</taxon>
        <taxon>Selenomonadales</taxon>
        <taxon>Sporomusaceae</taxon>
        <taxon>Sporomusa</taxon>
    </lineage>
</organism>
<dbReference type="RefSeq" id="WP_075758256.1">
    <property type="nucleotide sequence ID" value="NZ_CP146991.1"/>
</dbReference>
<dbReference type="EMBL" id="FCOW01000049">
    <property type="protein sequence ID" value="CVK21830.1"/>
    <property type="molecule type" value="Genomic_DNA"/>
</dbReference>
<evidence type="ECO:0000313" key="1">
    <source>
        <dbReference type="EMBL" id="CVK21830.1"/>
    </source>
</evidence>
<dbReference type="Proteomes" id="UP000245702">
    <property type="component" value="Unassembled WGS sequence"/>
</dbReference>
<name>A0ABP2CC51_9FIRM</name>
<keyword evidence="2" id="KW-1185">Reference proteome</keyword>
<sequence>MPIFGDIDKFAIEYQFIPSPFEEDKVLKQSWGVFRLWVMGQDLCEYTANGVISKYEWNLIYIIEWLCNNLEYVLGYDPFPLPVNGKNSLELIRESDKFESEEDDEFYLWYQAKSSWIFRHSWFSNRAGSILASVYFRRIGENIELAWDNGFWEESQVYFSKSKGVCSVSKGDFKEAIFSFLTYTLNQLESTLGENAQIDGQSIADLRRKLDFLK</sequence>